<evidence type="ECO:0000256" key="3">
    <source>
        <dbReference type="SAM" id="SignalP"/>
    </source>
</evidence>
<dbReference type="AlphaFoldDB" id="A0A016T364"/>
<evidence type="ECO:0000313" key="6">
    <source>
        <dbReference type="Proteomes" id="UP000024635"/>
    </source>
</evidence>
<dbReference type="InterPro" id="IPR008139">
    <property type="entry name" value="SaposinB_dom"/>
</dbReference>
<reference evidence="6" key="1">
    <citation type="journal article" date="2015" name="Nat. Genet.">
        <title>The genome and transcriptome of the zoonotic hookworm Ancylostoma ceylanicum identify infection-specific gene families.</title>
        <authorList>
            <person name="Schwarz E.M."/>
            <person name="Hu Y."/>
            <person name="Antoshechkin I."/>
            <person name="Miller M.M."/>
            <person name="Sternberg P.W."/>
            <person name="Aroian R.V."/>
        </authorList>
    </citation>
    <scope>NUCLEOTIDE SEQUENCE</scope>
    <source>
        <strain evidence="6">HY135</strain>
    </source>
</reference>
<accession>A0A016T364</accession>
<evidence type="ECO:0000259" key="4">
    <source>
        <dbReference type="PROSITE" id="PS50015"/>
    </source>
</evidence>
<dbReference type="PROSITE" id="PS50015">
    <property type="entry name" value="SAP_B"/>
    <property type="match status" value="1"/>
</dbReference>
<proteinExistence type="predicted"/>
<sequence length="120" mass="13523">MKIIILCLYVVGLAVCKHNHDNEMCRMCIEAVNVLDVTLGAGGKVKEAAKYFCEAKTRADLMEDCKDMMKKNLNRIVTYLKAPLQNDALSMCTYIHACGANQHKKGYSPPRQDENSDFFD</sequence>
<dbReference type="Gene3D" id="1.10.225.10">
    <property type="entry name" value="Saposin-like"/>
    <property type="match status" value="1"/>
</dbReference>
<dbReference type="InterPro" id="IPR011001">
    <property type="entry name" value="Saposin-like"/>
</dbReference>
<name>A0A016T364_9BILA</name>
<evidence type="ECO:0000256" key="1">
    <source>
        <dbReference type="ARBA" id="ARBA00023157"/>
    </source>
</evidence>
<comment type="caution">
    <text evidence="5">The sequence shown here is derived from an EMBL/GenBank/DDBJ whole genome shotgun (WGS) entry which is preliminary data.</text>
</comment>
<keyword evidence="3" id="KW-0732">Signal</keyword>
<dbReference type="OrthoDB" id="5892424at2759"/>
<feature type="chain" id="PRO_5001490464" description="Saposin B-type domain-containing protein" evidence="3">
    <location>
        <begin position="17"/>
        <end position="120"/>
    </location>
</feature>
<protein>
    <recommendedName>
        <fullName evidence="4">Saposin B-type domain-containing protein</fullName>
    </recommendedName>
</protein>
<organism evidence="5 6">
    <name type="scientific">Ancylostoma ceylanicum</name>
    <dbReference type="NCBI Taxonomy" id="53326"/>
    <lineage>
        <taxon>Eukaryota</taxon>
        <taxon>Metazoa</taxon>
        <taxon>Ecdysozoa</taxon>
        <taxon>Nematoda</taxon>
        <taxon>Chromadorea</taxon>
        <taxon>Rhabditida</taxon>
        <taxon>Rhabditina</taxon>
        <taxon>Rhabditomorpha</taxon>
        <taxon>Strongyloidea</taxon>
        <taxon>Ancylostomatidae</taxon>
        <taxon>Ancylostomatinae</taxon>
        <taxon>Ancylostoma</taxon>
    </lineage>
</organism>
<dbReference type="EMBL" id="JARK01001479">
    <property type="protein sequence ID" value="EYB97160.1"/>
    <property type="molecule type" value="Genomic_DNA"/>
</dbReference>
<evidence type="ECO:0000313" key="5">
    <source>
        <dbReference type="EMBL" id="EYB97160.1"/>
    </source>
</evidence>
<evidence type="ECO:0000256" key="2">
    <source>
        <dbReference type="SAM" id="MobiDB-lite"/>
    </source>
</evidence>
<gene>
    <name evidence="5" type="primary">Acey_s0143.g2423</name>
    <name evidence="5" type="ORF">Y032_0143g2423</name>
</gene>
<dbReference type="SUPFAM" id="SSF47862">
    <property type="entry name" value="Saposin"/>
    <property type="match status" value="1"/>
</dbReference>
<feature type="signal peptide" evidence="3">
    <location>
        <begin position="1"/>
        <end position="16"/>
    </location>
</feature>
<keyword evidence="6" id="KW-1185">Reference proteome</keyword>
<keyword evidence="1" id="KW-1015">Disulfide bond</keyword>
<feature type="domain" description="Saposin B-type" evidence="4">
    <location>
        <begin position="21"/>
        <end position="102"/>
    </location>
</feature>
<dbReference type="Proteomes" id="UP000024635">
    <property type="component" value="Unassembled WGS sequence"/>
</dbReference>
<feature type="region of interest" description="Disordered" evidence="2">
    <location>
        <begin position="101"/>
        <end position="120"/>
    </location>
</feature>